<comment type="caution">
    <text evidence="1">The sequence shown here is derived from an EMBL/GenBank/DDBJ whole genome shotgun (WGS) entry which is preliminary data.</text>
</comment>
<sequence>MSTVEDEQSAVPINRQDQAHLLSITPELMLIIYDYVFADLIARAKDATSQAEITGILQPTIIHICRTIRREIDTKFGSLLVTISGVIKEPLDKVPAALDVDLTQYNSGLPTVANIDSLMVKVEHVQALVLEVGKKMEVLMKISDALPDDDEGFAISARDAMHLFAPLEEIMESP</sequence>
<name>A0AAE0WL39_9PEZI</name>
<organism evidence="1 2">
    <name type="scientific">Recurvomyces mirabilis</name>
    <dbReference type="NCBI Taxonomy" id="574656"/>
    <lineage>
        <taxon>Eukaryota</taxon>
        <taxon>Fungi</taxon>
        <taxon>Dikarya</taxon>
        <taxon>Ascomycota</taxon>
        <taxon>Pezizomycotina</taxon>
        <taxon>Dothideomycetes</taxon>
        <taxon>Dothideomycetidae</taxon>
        <taxon>Mycosphaerellales</taxon>
        <taxon>Teratosphaeriaceae</taxon>
        <taxon>Recurvomyces</taxon>
    </lineage>
</organism>
<evidence type="ECO:0000313" key="1">
    <source>
        <dbReference type="EMBL" id="KAK3673695.1"/>
    </source>
</evidence>
<proteinExistence type="predicted"/>
<dbReference type="AlphaFoldDB" id="A0AAE0WL39"/>
<evidence type="ECO:0000313" key="2">
    <source>
        <dbReference type="Proteomes" id="UP001274830"/>
    </source>
</evidence>
<dbReference type="EMBL" id="JAUTXT010000023">
    <property type="protein sequence ID" value="KAK3673695.1"/>
    <property type="molecule type" value="Genomic_DNA"/>
</dbReference>
<dbReference type="Proteomes" id="UP001274830">
    <property type="component" value="Unassembled WGS sequence"/>
</dbReference>
<gene>
    <name evidence="1" type="ORF">LTR78_006248</name>
</gene>
<protein>
    <submittedName>
        <fullName evidence="1">Uncharacterized protein</fullName>
    </submittedName>
</protein>
<accession>A0AAE0WL39</accession>
<keyword evidence="2" id="KW-1185">Reference proteome</keyword>
<reference evidence="1" key="1">
    <citation type="submission" date="2023-07" db="EMBL/GenBank/DDBJ databases">
        <title>Black Yeasts Isolated from many extreme environments.</title>
        <authorList>
            <person name="Coleine C."/>
            <person name="Stajich J.E."/>
            <person name="Selbmann L."/>
        </authorList>
    </citation>
    <scope>NUCLEOTIDE SEQUENCE</scope>
    <source>
        <strain evidence="1">CCFEE 5485</strain>
    </source>
</reference>